<dbReference type="Pfam" id="PF01565">
    <property type="entry name" value="FAD_binding_4"/>
    <property type="match status" value="1"/>
</dbReference>
<dbReference type="InterPro" id="IPR021109">
    <property type="entry name" value="Peptidase_aspartic_dom_sf"/>
</dbReference>
<sequence length="714" mass="79717">MVILSQQLVIDQRRCRCLASNSSCWPDALVWQSFNETIDGRLLSSEPSAVVCNEKPYNAEACALAIAQWSNSTWRSDQAGALQNHNWENSSCSIFTNSTTCNQGSVSVFAVNATLPEHVQKTVRFAATNNFRLVIKSTGHDYLGRSTAAGSLLLWLHHMKTMTLIEQYSSCGHASVSNAARIGAGVQWSEVYRWPNEFNLTAIGGASMVADASWSGYFSMLDMRLSGVFHVPNGNVTVVNDTLNQFAVNNSDLDFGKTSIFTVPSFYDYFTLILDPSNPTGFNVLLSSRLIRESIVRNLPEKVAEVFAQVRGQSVTGSILLGHIVAGGQVSNTSNTNNSVNPGWRTALLHMVNSQGWLDTTSEDIKEYLAKEVTSRTDILDQLLFGSQPSCYTNEADPNERKQLPDEPITFYYGDIINLCLEIDSNISEKIIIQHLMSRINPDFRKELLRRESSINTLNEFLKYAKIEQDLRDRICNLSIDSQQLYSNFNRPSIPSLTATVNPSKQYYHKIKHNNPSSHSTQLQSSVSRRNSVPALGNRTSTIHNTKQIQNYTSQSTLKQNPINTGSTSQHQFNNSGSHGGGVRSKFIKSSTISLSPIYIKIRVNDQPNEAIVDIGSAISIIHLNFLKTIQRNKFIYKTRICETANSTPLKIIGQIELEIQMKHIKTYVTAYVATNLITSILLDNDWINSNHVHLFGDQNHLTIPDQYGQLTQI</sequence>
<feature type="region of interest" description="Disordered" evidence="3">
    <location>
        <begin position="511"/>
        <end position="546"/>
    </location>
</feature>
<dbReference type="GO" id="GO:0016491">
    <property type="term" value="F:oxidoreductase activity"/>
    <property type="evidence" value="ECO:0007669"/>
    <property type="project" value="UniProtKB-KW"/>
</dbReference>
<feature type="domain" description="FAD-binding PCMH-type" evidence="4">
    <location>
        <begin position="101"/>
        <end position="293"/>
    </location>
</feature>
<dbReference type="EMBL" id="CAJNOL010001281">
    <property type="protein sequence ID" value="CAF1328324.1"/>
    <property type="molecule type" value="Genomic_DNA"/>
</dbReference>
<dbReference type="GO" id="GO:0071949">
    <property type="term" value="F:FAD binding"/>
    <property type="evidence" value="ECO:0007669"/>
    <property type="project" value="InterPro"/>
</dbReference>
<dbReference type="SUPFAM" id="SSF50630">
    <property type="entry name" value="Acid proteases"/>
    <property type="match status" value="1"/>
</dbReference>
<evidence type="ECO:0000313" key="6">
    <source>
        <dbReference type="Proteomes" id="UP000663870"/>
    </source>
</evidence>
<dbReference type="Gene3D" id="3.30.465.10">
    <property type="match status" value="1"/>
</dbReference>
<dbReference type="CDD" id="cd00303">
    <property type="entry name" value="retropepsin_like"/>
    <property type="match status" value="1"/>
</dbReference>
<evidence type="ECO:0000256" key="1">
    <source>
        <dbReference type="ARBA" id="ARBA00005466"/>
    </source>
</evidence>
<dbReference type="InterPro" id="IPR016169">
    <property type="entry name" value="FAD-bd_PCMH_sub2"/>
</dbReference>
<keyword evidence="2" id="KW-0560">Oxidoreductase</keyword>
<comment type="caution">
    <text evidence="5">The sequence shown here is derived from an EMBL/GenBank/DDBJ whole genome shotgun (WGS) entry which is preliminary data.</text>
</comment>
<accession>A0A815FSW8</accession>
<dbReference type="SUPFAM" id="SSF56176">
    <property type="entry name" value="FAD-binding/transporter-associated domain-like"/>
    <property type="match status" value="1"/>
</dbReference>
<dbReference type="InterPro" id="IPR050432">
    <property type="entry name" value="FAD-linked_Oxidoreductases_BP"/>
</dbReference>
<dbReference type="Proteomes" id="UP000663870">
    <property type="component" value="Unassembled WGS sequence"/>
</dbReference>
<reference evidence="5" key="1">
    <citation type="submission" date="2021-02" db="EMBL/GenBank/DDBJ databases">
        <authorList>
            <person name="Nowell W R."/>
        </authorList>
    </citation>
    <scope>NUCLEOTIDE SEQUENCE</scope>
</reference>
<keyword evidence="6" id="KW-1185">Reference proteome</keyword>
<comment type="similarity">
    <text evidence="1">Belongs to the oxygen-dependent FAD-linked oxidoreductase family.</text>
</comment>
<evidence type="ECO:0000313" key="5">
    <source>
        <dbReference type="EMBL" id="CAF1328324.1"/>
    </source>
</evidence>
<feature type="compositionally biased region" description="Low complexity" evidence="3">
    <location>
        <begin position="517"/>
        <end position="528"/>
    </location>
</feature>
<evidence type="ECO:0000259" key="4">
    <source>
        <dbReference type="PROSITE" id="PS51387"/>
    </source>
</evidence>
<gene>
    <name evidence="5" type="ORF">JXQ802_LOCUS30924</name>
</gene>
<dbReference type="AlphaFoldDB" id="A0A815FSW8"/>
<feature type="region of interest" description="Disordered" evidence="3">
    <location>
        <begin position="558"/>
        <end position="583"/>
    </location>
</feature>
<evidence type="ECO:0000256" key="2">
    <source>
        <dbReference type="ARBA" id="ARBA00023002"/>
    </source>
</evidence>
<dbReference type="PANTHER" id="PTHR13878:SF91">
    <property type="entry name" value="FAD BINDING DOMAIN PROTEIN (AFU_ORTHOLOGUE AFUA_6G12070)-RELATED"/>
    <property type="match status" value="1"/>
</dbReference>
<dbReference type="Gene3D" id="2.40.70.10">
    <property type="entry name" value="Acid Proteases"/>
    <property type="match status" value="1"/>
</dbReference>
<protein>
    <recommendedName>
        <fullName evidence="4">FAD-binding PCMH-type domain-containing protein</fullName>
    </recommendedName>
</protein>
<dbReference type="InterPro" id="IPR036318">
    <property type="entry name" value="FAD-bd_PCMH-like_sf"/>
</dbReference>
<dbReference type="PANTHER" id="PTHR13878">
    <property type="entry name" value="GULONOLACTONE OXIDASE"/>
    <property type="match status" value="1"/>
</dbReference>
<organism evidence="5 6">
    <name type="scientific">Rotaria sordida</name>
    <dbReference type="NCBI Taxonomy" id="392033"/>
    <lineage>
        <taxon>Eukaryota</taxon>
        <taxon>Metazoa</taxon>
        <taxon>Spiralia</taxon>
        <taxon>Gnathifera</taxon>
        <taxon>Rotifera</taxon>
        <taxon>Eurotatoria</taxon>
        <taxon>Bdelloidea</taxon>
        <taxon>Philodinida</taxon>
        <taxon>Philodinidae</taxon>
        <taxon>Rotaria</taxon>
    </lineage>
</organism>
<name>A0A815FSW8_9BILA</name>
<dbReference type="InterPro" id="IPR006094">
    <property type="entry name" value="Oxid_FAD_bind_N"/>
</dbReference>
<evidence type="ECO:0000256" key="3">
    <source>
        <dbReference type="SAM" id="MobiDB-lite"/>
    </source>
</evidence>
<proteinExistence type="inferred from homology"/>
<dbReference type="InterPro" id="IPR016166">
    <property type="entry name" value="FAD-bd_PCMH"/>
</dbReference>
<feature type="compositionally biased region" description="Polar residues" evidence="3">
    <location>
        <begin position="558"/>
        <end position="577"/>
    </location>
</feature>
<dbReference type="PROSITE" id="PS51387">
    <property type="entry name" value="FAD_PCMH"/>
    <property type="match status" value="1"/>
</dbReference>